<gene>
    <name evidence="2" type="ORF">IHE51_01955</name>
</gene>
<keyword evidence="1" id="KW-0472">Membrane</keyword>
<dbReference type="AlphaFoldDB" id="A0A8T3USE5"/>
<comment type="caution">
    <text evidence="2">The sequence shown here is derived from an EMBL/GenBank/DDBJ whole genome shotgun (WGS) entry which is preliminary data.</text>
</comment>
<dbReference type="Proteomes" id="UP000718571">
    <property type="component" value="Unassembled WGS sequence"/>
</dbReference>
<dbReference type="EMBL" id="JADFAR010000023">
    <property type="protein sequence ID" value="MBE5728601.1"/>
    <property type="molecule type" value="Genomic_DNA"/>
</dbReference>
<keyword evidence="1" id="KW-0812">Transmembrane</keyword>
<proteinExistence type="predicted"/>
<keyword evidence="1" id="KW-1133">Transmembrane helix</keyword>
<accession>A0A8T3USE5</accession>
<name>A0A8T3USE5_9ARCH</name>
<reference evidence="2 3" key="1">
    <citation type="submission" date="2020-09" db="EMBL/GenBank/DDBJ databases">
        <title>Genomic characterization of a novel Parvarchaeota family in acid mine drainage sediments.</title>
        <authorList>
            <person name="Luo Z.-H."/>
        </authorList>
    </citation>
    <scope>NUCLEOTIDE SEQUENCE [LARGE SCALE GENOMIC DNA]</scope>
    <source>
        <strain evidence="2">MAS1_bins.189</strain>
    </source>
</reference>
<evidence type="ECO:0000256" key="1">
    <source>
        <dbReference type="SAM" id="Phobius"/>
    </source>
</evidence>
<sequence length="353" mass="38026">MGDCCGGERKDKDTEHTENCVDTPACKEENDTAVKNEQKAYTNSAQKQSRKTLVMLVAIVAVVSVSALILFSMFTSGRTNNGSALLQTPPLYGSNSIDFQALVQTVYPASGFVLPIKWGNSVKILLESGALNMTALVSAIEASKQNVTPYETEIMNGVFNGYINVNSSDSAFLLYVLWSLGVNNNNYIINDGPISKFGNPDQYASTGGYLPLGRLQLGALYILNLTASQEQEAIDVSEKTFRPCCNNPAMFPDCNHGAAELALIEMMSAQGYNESTIFQVLRNFLSMYYPQNMFDEAVVFASQGINFSSVPANTTVSYSLFSAAGAQNVGNYIQKYGLIPSRSASSGGSSCSA</sequence>
<evidence type="ECO:0000313" key="3">
    <source>
        <dbReference type="Proteomes" id="UP000718571"/>
    </source>
</evidence>
<evidence type="ECO:0000313" key="2">
    <source>
        <dbReference type="EMBL" id="MBE5728601.1"/>
    </source>
</evidence>
<organism evidence="2 3">
    <name type="scientific">Candidatus Acidifodinimicrobium mancum</name>
    <dbReference type="NCBI Taxonomy" id="2898728"/>
    <lineage>
        <taxon>Archaea</taxon>
        <taxon>Candidatus Parvarchaeota</taxon>
        <taxon>Candidatus Acidifodinimicrobiaceae</taxon>
        <taxon>Candidatus Acidifodinimicrobium</taxon>
    </lineage>
</organism>
<feature type="transmembrane region" description="Helical" evidence="1">
    <location>
        <begin position="53"/>
        <end position="74"/>
    </location>
</feature>
<protein>
    <submittedName>
        <fullName evidence="2">Uncharacterized protein</fullName>
    </submittedName>
</protein>